<dbReference type="PANTHER" id="PTHR10728:SF33">
    <property type="entry name" value="LYSOPHOSPHOLIPASE 1-RELATED"/>
    <property type="match status" value="1"/>
</dbReference>
<evidence type="ECO:0000256" key="9">
    <source>
        <dbReference type="RuleBase" id="RU362103"/>
    </source>
</evidence>
<keyword evidence="5 8" id="KW-0442">Lipid degradation</keyword>
<evidence type="ECO:0000259" key="10">
    <source>
        <dbReference type="PROSITE" id="PS51210"/>
    </source>
</evidence>
<dbReference type="OrthoDB" id="2499102at2759"/>
<name>A0A9Q3C7Z9_9BASI</name>
<keyword evidence="12" id="KW-1185">Reference proteome</keyword>
<evidence type="ECO:0000313" key="12">
    <source>
        <dbReference type="Proteomes" id="UP000765509"/>
    </source>
</evidence>
<dbReference type="GO" id="GO:0004622">
    <property type="term" value="F:phosphatidylcholine lysophospholipase activity"/>
    <property type="evidence" value="ECO:0007669"/>
    <property type="project" value="UniProtKB-EC"/>
</dbReference>
<dbReference type="AlphaFoldDB" id="A0A9Q3C7Z9"/>
<dbReference type="EMBL" id="AVOT02005153">
    <property type="protein sequence ID" value="MBW0478355.1"/>
    <property type="molecule type" value="Genomic_DNA"/>
</dbReference>
<proteinExistence type="inferred from homology"/>
<evidence type="ECO:0000256" key="5">
    <source>
        <dbReference type="ARBA" id="ARBA00022963"/>
    </source>
</evidence>
<dbReference type="PROSITE" id="PS51210">
    <property type="entry name" value="PLA2C"/>
    <property type="match status" value="1"/>
</dbReference>
<keyword evidence="7" id="KW-0325">Glycoprotein</keyword>
<dbReference type="SMART" id="SM00022">
    <property type="entry name" value="PLAc"/>
    <property type="match status" value="1"/>
</dbReference>
<dbReference type="InterPro" id="IPR016035">
    <property type="entry name" value="Acyl_Trfase/lysoPLipase"/>
</dbReference>
<accession>A0A9Q3C7Z9</accession>
<dbReference type="Gene3D" id="3.40.1090.10">
    <property type="entry name" value="Cytosolic phospholipase A2 catalytic domain"/>
    <property type="match status" value="1"/>
</dbReference>
<sequence length="639" mass="70560">MKCVEKVSVSLFWAMYEINIYRLHLIFWKSFQNLRTAEGIMKSFIFAWKFGCVFTIVGTTGLASCNGSPPSPPGPDHTLPSLKGYAPVRISCPANLSVITSETYPWPTSPAEQNYISNKAKKSLDGWAEYLSRAKLTDFNVTAFIQGRSQGELVPGKTLPNVAFALSGGGNRALLYAASVLNAFDARNPRALEAGTGGLLQVANFIAGLSSSSWLLASWGNADFIQFPQLAETAWESAFDHGYLNWRRLKSFPRHYSDLKKKRNAGFHTSIVEYIASIALALIRTCISYDIPTSRMLMMKASGGDYCLKISSYINHTFPFPILVSTSRKGEGEELDLSSPIYEFTTEDFNVWNPALNASIPIEYLGSQVATWTGKFVQCNAGFDNLGFLMGASSNIFSYQDGKQTKRSFLNDLLSLFIEGKVYEALVPNPFCGRGLGLTPGSGFADAEIEELLLADGAMAQESLPLFPLLQPARGIDVIVAVDSTVDGRSFDNAHAQGYPNGSALYRTSLKLEQFEYRNYKYPKIPETYRSTSFIRPGYNKRPTFFGCGEDAPMVVYLPNYYVTQATNHSTMHAIYSKDDISGYFENGHYVATQTHPSQNGTDWSACLACALVDKQNSRDGVPRTAQCQACFVKYCASH</sequence>
<protein>
    <recommendedName>
        <fullName evidence="2 9">Lysophospholipase</fullName>
        <ecNumber evidence="2 9">3.1.1.5</ecNumber>
    </recommendedName>
</protein>
<evidence type="ECO:0000256" key="6">
    <source>
        <dbReference type="ARBA" id="ARBA00023098"/>
    </source>
</evidence>
<dbReference type="GO" id="GO:0046475">
    <property type="term" value="P:glycerophospholipid catabolic process"/>
    <property type="evidence" value="ECO:0007669"/>
    <property type="project" value="TreeGrafter"/>
</dbReference>
<comment type="similarity">
    <text evidence="1 9">Belongs to the lysophospholipase family.</text>
</comment>
<dbReference type="SUPFAM" id="SSF52151">
    <property type="entry name" value="FabD/lysophospholipase-like"/>
    <property type="match status" value="1"/>
</dbReference>
<comment type="caution">
    <text evidence="11">The sequence shown here is derived from an EMBL/GenBank/DDBJ whole genome shotgun (WGS) entry which is preliminary data.</text>
</comment>
<dbReference type="GO" id="GO:0005829">
    <property type="term" value="C:cytosol"/>
    <property type="evidence" value="ECO:0007669"/>
    <property type="project" value="TreeGrafter"/>
</dbReference>
<reference evidence="11" key="1">
    <citation type="submission" date="2021-03" db="EMBL/GenBank/DDBJ databases">
        <title>Draft genome sequence of rust myrtle Austropuccinia psidii MF-1, a brazilian biotype.</title>
        <authorList>
            <person name="Quecine M.C."/>
            <person name="Pachon D.M.R."/>
            <person name="Bonatelli M.L."/>
            <person name="Correr F.H."/>
            <person name="Franceschini L.M."/>
            <person name="Leite T.F."/>
            <person name="Margarido G.R.A."/>
            <person name="Almeida C.A."/>
            <person name="Ferrarezi J.A."/>
            <person name="Labate C.A."/>
        </authorList>
    </citation>
    <scope>NUCLEOTIDE SEQUENCE</scope>
    <source>
        <strain evidence="11">MF-1</strain>
    </source>
</reference>
<evidence type="ECO:0000256" key="4">
    <source>
        <dbReference type="ARBA" id="ARBA00022801"/>
    </source>
</evidence>
<gene>
    <name evidence="11" type="ORF">O181_018070</name>
</gene>
<comment type="catalytic activity">
    <reaction evidence="9">
        <text>a 1-acyl-sn-glycero-3-phosphocholine + H2O = sn-glycerol 3-phosphocholine + a fatty acid + H(+)</text>
        <dbReference type="Rhea" id="RHEA:15177"/>
        <dbReference type="ChEBI" id="CHEBI:15377"/>
        <dbReference type="ChEBI" id="CHEBI:15378"/>
        <dbReference type="ChEBI" id="CHEBI:16870"/>
        <dbReference type="ChEBI" id="CHEBI:28868"/>
        <dbReference type="ChEBI" id="CHEBI:58168"/>
        <dbReference type="EC" id="3.1.1.5"/>
    </reaction>
</comment>
<evidence type="ECO:0000256" key="3">
    <source>
        <dbReference type="ARBA" id="ARBA00022729"/>
    </source>
</evidence>
<dbReference type="EC" id="3.1.1.5" evidence="2 9"/>
<evidence type="ECO:0000313" key="11">
    <source>
        <dbReference type="EMBL" id="MBW0478355.1"/>
    </source>
</evidence>
<keyword evidence="3" id="KW-0732">Signal</keyword>
<dbReference type="Proteomes" id="UP000765509">
    <property type="component" value="Unassembled WGS sequence"/>
</dbReference>
<feature type="domain" description="PLA2c" evidence="10">
    <location>
        <begin position="91"/>
        <end position="639"/>
    </location>
</feature>
<dbReference type="PANTHER" id="PTHR10728">
    <property type="entry name" value="CYTOSOLIC PHOSPHOLIPASE A2"/>
    <property type="match status" value="1"/>
</dbReference>
<evidence type="ECO:0000256" key="8">
    <source>
        <dbReference type="PROSITE-ProRule" id="PRU00555"/>
    </source>
</evidence>
<keyword evidence="4 8" id="KW-0378">Hydrolase</keyword>
<evidence type="ECO:0000256" key="7">
    <source>
        <dbReference type="ARBA" id="ARBA00023180"/>
    </source>
</evidence>
<organism evidence="11 12">
    <name type="scientific">Austropuccinia psidii MF-1</name>
    <dbReference type="NCBI Taxonomy" id="1389203"/>
    <lineage>
        <taxon>Eukaryota</taxon>
        <taxon>Fungi</taxon>
        <taxon>Dikarya</taxon>
        <taxon>Basidiomycota</taxon>
        <taxon>Pucciniomycotina</taxon>
        <taxon>Pucciniomycetes</taxon>
        <taxon>Pucciniales</taxon>
        <taxon>Sphaerophragmiaceae</taxon>
        <taxon>Austropuccinia</taxon>
    </lineage>
</organism>
<dbReference type="GO" id="GO:0004623">
    <property type="term" value="F:phospholipase A2 activity"/>
    <property type="evidence" value="ECO:0007669"/>
    <property type="project" value="TreeGrafter"/>
</dbReference>
<keyword evidence="6 8" id="KW-0443">Lipid metabolism</keyword>
<evidence type="ECO:0000256" key="1">
    <source>
        <dbReference type="ARBA" id="ARBA00008780"/>
    </source>
</evidence>
<evidence type="ECO:0000256" key="2">
    <source>
        <dbReference type="ARBA" id="ARBA00013274"/>
    </source>
</evidence>
<dbReference type="Pfam" id="PF01735">
    <property type="entry name" value="PLA2_B"/>
    <property type="match status" value="1"/>
</dbReference>
<dbReference type="InterPro" id="IPR002642">
    <property type="entry name" value="LysoPLipase_cat_dom"/>
</dbReference>